<dbReference type="AlphaFoldDB" id="A0A151UGL3"/>
<dbReference type="Gramene" id="C.cajan_48651.t">
    <property type="protein sequence ID" value="C.cajan_48651.t.cds1"/>
    <property type="gene ID" value="C.cajan_48651"/>
</dbReference>
<sequence length="185" mass="20394">LGVNGVEVCVLKETNEVGLGGLLERRHGGALESEVDLEVLRDFLNKALERELADEKLGALIVLADLAERHRAGPESVGLLCNSPFFVGQRPNSWPGTGRFKIETGRSGIVRMPKMYKQNGPFQLENGSFWFGERAVLEAKRAVLLGLRTGRSTGFENGPFQLRNLRKFEGPRTGRSAFKTGRSGR</sequence>
<gene>
    <name evidence="1" type="ORF">KK1_048994</name>
</gene>
<organism evidence="1 2">
    <name type="scientific">Cajanus cajan</name>
    <name type="common">Pigeon pea</name>
    <name type="synonym">Cajanus indicus</name>
    <dbReference type="NCBI Taxonomy" id="3821"/>
    <lineage>
        <taxon>Eukaryota</taxon>
        <taxon>Viridiplantae</taxon>
        <taxon>Streptophyta</taxon>
        <taxon>Embryophyta</taxon>
        <taxon>Tracheophyta</taxon>
        <taxon>Spermatophyta</taxon>
        <taxon>Magnoliopsida</taxon>
        <taxon>eudicotyledons</taxon>
        <taxon>Gunneridae</taxon>
        <taxon>Pentapetalae</taxon>
        <taxon>rosids</taxon>
        <taxon>fabids</taxon>
        <taxon>Fabales</taxon>
        <taxon>Fabaceae</taxon>
        <taxon>Papilionoideae</taxon>
        <taxon>50 kb inversion clade</taxon>
        <taxon>NPAAA clade</taxon>
        <taxon>indigoferoid/millettioid clade</taxon>
        <taxon>Phaseoleae</taxon>
        <taxon>Cajanus</taxon>
    </lineage>
</organism>
<accession>A0A151UGL3</accession>
<name>A0A151UGL3_CAJCA</name>
<feature type="non-terminal residue" evidence="1">
    <location>
        <position position="1"/>
    </location>
</feature>
<reference evidence="1" key="1">
    <citation type="journal article" date="2012" name="Nat. Biotechnol.">
        <title>Draft genome sequence of pigeonpea (Cajanus cajan), an orphan legume crop of resource-poor farmers.</title>
        <authorList>
            <person name="Varshney R.K."/>
            <person name="Chen W."/>
            <person name="Li Y."/>
            <person name="Bharti A.K."/>
            <person name="Saxena R.K."/>
            <person name="Schlueter J.A."/>
            <person name="Donoghue M.T."/>
            <person name="Azam S."/>
            <person name="Fan G."/>
            <person name="Whaley A.M."/>
            <person name="Farmer A.D."/>
            <person name="Sheridan J."/>
            <person name="Iwata A."/>
            <person name="Tuteja R."/>
            <person name="Penmetsa R.V."/>
            <person name="Wu W."/>
            <person name="Upadhyaya H.D."/>
            <person name="Yang S.P."/>
            <person name="Shah T."/>
            <person name="Saxena K.B."/>
            <person name="Michael T."/>
            <person name="McCombie W.R."/>
            <person name="Yang B."/>
            <person name="Zhang G."/>
            <person name="Yang H."/>
            <person name="Wang J."/>
            <person name="Spillane C."/>
            <person name="Cook D.R."/>
            <person name="May G.D."/>
            <person name="Xu X."/>
            <person name="Jackson S.A."/>
        </authorList>
    </citation>
    <scope>NUCLEOTIDE SEQUENCE [LARGE SCALE GENOMIC DNA]</scope>
</reference>
<keyword evidence="2" id="KW-1185">Reference proteome</keyword>
<proteinExistence type="predicted"/>
<evidence type="ECO:0000313" key="1">
    <source>
        <dbReference type="EMBL" id="KYP78432.1"/>
    </source>
</evidence>
<dbReference type="Proteomes" id="UP000075243">
    <property type="component" value="Unassembled WGS sequence"/>
</dbReference>
<dbReference type="EMBL" id="AGCT01051683">
    <property type="protein sequence ID" value="KYP78432.1"/>
    <property type="molecule type" value="Genomic_DNA"/>
</dbReference>
<evidence type="ECO:0000313" key="2">
    <source>
        <dbReference type="Proteomes" id="UP000075243"/>
    </source>
</evidence>
<comment type="caution">
    <text evidence="1">The sequence shown here is derived from an EMBL/GenBank/DDBJ whole genome shotgun (WGS) entry which is preliminary data.</text>
</comment>
<protein>
    <submittedName>
        <fullName evidence="1">Uncharacterized protein</fullName>
    </submittedName>
</protein>